<evidence type="ECO:0000313" key="3">
    <source>
        <dbReference type="EMBL" id="GAI08393.1"/>
    </source>
</evidence>
<dbReference type="InterPro" id="IPR029460">
    <property type="entry name" value="DNAPol_HHH"/>
</dbReference>
<sequence>FTVEEGAIRVGLGKIKGVGEKHLKSILSLKEKCKRFNSLYDFCYKTTLLRINQPLIENLIKVGAFDFTAYPRSALLTLLPLTLKEIRKKKAKDGAQNKISEERELWNTELIASDSIPAYHFSKSFQMSLEKEILDIYITNYPLKKYDKILAYLPIMNSNQLLNYFYPKSILIKGMLIQARRQFTRQKQVMAFLLLEDEAGFFEVIAFPAVYQKYSNLFHKEAPLLIEGVLSKDSGDSKIIAQKIVNINSYLVSRESYLVKKKEIRA</sequence>
<comment type="caution">
    <text evidence="3">The sequence shown here is derived from an EMBL/GenBank/DDBJ whole genome shotgun (WGS) entry which is preliminary data.</text>
</comment>
<protein>
    <submittedName>
        <fullName evidence="3">Uncharacterized protein</fullName>
    </submittedName>
</protein>
<dbReference type="GO" id="GO:0006260">
    <property type="term" value="P:DNA replication"/>
    <property type="evidence" value="ECO:0007669"/>
    <property type="project" value="InterPro"/>
</dbReference>
<dbReference type="InterPro" id="IPR004365">
    <property type="entry name" value="NA-bd_OB_tRNA"/>
</dbReference>
<proteinExistence type="predicted"/>
<dbReference type="Gene3D" id="1.10.150.870">
    <property type="match status" value="1"/>
</dbReference>
<feature type="domain" description="DNA polymerase helix-hairpin-helix motif" evidence="2">
    <location>
        <begin position="1"/>
        <end position="74"/>
    </location>
</feature>
<organism evidence="3">
    <name type="scientific">marine sediment metagenome</name>
    <dbReference type="NCBI Taxonomy" id="412755"/>
    <lineage>
        <taxon>unclassified sequences</taxon>
        <taxon>metagenomes</taxon>
        <taxon>ecological metagenomes</taxon>
    </lineage>
</organism>
<reference evidence="3" key="1">
    <citation type="journal article" date="2014" name="Front. Microbiol.">
        <title>High frequency of phylogenetically diverse reductive dehalogenase-homologous genes in deep subseafloor sedimentary metagenomes.</title>
        <authorList>
            <person name="Kawai M."/>
            <person name="Futagami T."/>
            <person name="Toyoda A."/>
            <person name="Takaki Y."/>
            <person name="Nishi S."/>
            <person name="Hori S."/>
            <person name="Arai W."/>
            <person name="Tsubouchi T."/>
            <person name="Morono Y."/>
            <person name="Uchiyama I."/>
            <person name="Ito T."/>
            <person name="Fujiyama A."/>
            <person name="Inagaki F."/>
            <person name="Takami H."/>
        </authorList>
    </citation>
    <scope>NUCLEOTIDE SEQUENCE</scope>
    <source>
        <strain evidence="3">Expedition CK06-06</strain>
    </source>
</reference>
<gene>
    <name evidence="3" type="ORF">S06H3_10506</name>
</gene>
<feature type="non-terminal residue" evidence="3">
    <location>
        <position position="1"/>
    </location>
</feature>
<name>X1KNY5_9ZZZZ</name>
<dbReference type="PANTHER" id="PTHR32294:SF0">
    <property type="entry name" value="DNA POLYMERASE III SUBUNIT ALPHA"/>
    <property type="match status" value="1"/>
</dbReference>
<dbReference type="InterPro" id="IPR004805">
    <property type="entry name" value="DnaE2/DnaE/PolC"/>
</dbReference>
<evidence type="ECO:0000259" key="2">
    <source>
        <dbReference type="Pfam" id="PF14579"/>
    </source>
</evidence>
<feature type="domain" description="OB" evidence="1">
    <location>
        <begin position="171"/>
        <end position="245"/>
    </location>
</feature>
<dbReference type="Pfam" id="PF01336">
    <property type="entry name" value="tRNA_anti-codon"/>
    <property type="match status" value="1"/>
</dbReference>
<feature type="non-terminal residue" evidence="3">
    <location>
        <position position="266"/>
    </location>
</feature>
<dbReference type="PANTHER" id="PTHR32294">
    <property type="entry name" value="DNA POLYMERASE III SUBUNIT ALPHA"/>
    <property type="match status" value="1"/>
</dbReference>
<evidence type="ECO:0000259" key="1">
    <source>
        <dbReference type="Pfam" id="PF01336"/>
    </source>
</evidence>
<dbReference type="GO" id="GO:0003676">
    <property type="term" value="F:nucleic acid binding"/>
    <property type="evidence" value="ECO:0007669"/>
    <property type="project" value="InterPro"/>
</dbReference>
<dbReference type="EMBL" id="BARV01004875">
    <property type="protein sequence ID" value="GAI08393.1"/>
    <property type="molecule type" value="Genomic_DNA"/>
</dbReference>
<dbReference type="AlphaFoldDB" id="X1KNY5"/>
<accession>X1KNY5</accession>
<dbReference type="GO" id="GO:0008408">
    <property type="term" value="F:3'-5' exonuclease activity"/>
    <property type="evidence" value="ECO:0007669"/>
    <property type="project" value="InterPro"/>
</dbReference>
<dbReference type="Pfam" id="PF14579">
    <property type="entry name" value="HHH_6"/>
    <property type="match status" value="1"/>
</dbReference>
<dbReference type="CDD" id="cd04485">
    <property type="entry name" value="DnaE_OBF"/>
    <property type="match status" value="1"/>
</dbReference>